<comment type="caution">
    <text evidence="2">The sequence shown here is derived from an EMBL/GenBank/DDBJ whole genome shotgun (WGS) entry which is preliminary data.</text>
</comment>
<dbReference type="InterPro" id="IPR050259">
    <property type="entry name" value="SDR"/>
</dbReference>
<sequence>MNYGLEGRVALVTGADSGMGFQTATLLLREGAKVFITDQYPDRLEAALRQLRPLGQVDGAPAGLTDAAAAEAVVRQATSAFGTPDILVNCAGITGKQGDFLEATDDDWMEALNTNLMSAVRMARAALPGMRAKGWGRIVLVASEDAVQPYADELPYCASKAGILNLAKGLSKAYAKDGILTNTVAPAFIATPMTDAMMDKRAAERGTDKQEAIESFLKEERPTLELKRRGEAEEVAAAILFLCSAQASFVNGASIRVDGGSVASIAT</sequence>
<evidence type="ECO:0000313" key="2">
    <source>
        <dbReference type="EMBL" id="MBO1078519.1"/>
    </source>
</evidence>
<dbReference type="SUPFAM" id="SSF51735">
    <property type="entry name" value="NAD(P)-binding Rossmann-fold domains"/>
    <property type="match status" value="1"/>
</dbReference>
<dbReference type="Proteomes" id="UP001518989">
    <property type="component" value="Unassembled WGS sequence"/>
</dbReference>
<dbReference type="Pfam" id="PF13561">
    <property type="entry name" value="adh_short_C2"/>
    <property type="match status" value="1"/>
</dbReference>
<protein>
    <submittedName>
        <fullName evidence="2">SDR family oxidoreductase</fullName>
    </submittedName>
</protein>
<name>A0ABS3KM16_9PROT</name>
<keyword evidence="3" id="KW-1185">Reference proteome</keyword>
<dbReference type="PROSITE" id="PS00061">
    <property type="entry name" value="ADH_SHORT"/>
    <property type="match status" value="1"/>
</dbReference>
<dbReference type="PANTHER" id="PTHR42879:SF2">
    <property type="entry name" value="3-OXOACYL-[ACYL-CARRIER-PROTEIN] REDUCTASE FABG"/>
    <property type="match status" value="1"/>
</dbReference>
<evidence type="ECO:0000313" key="3">
    <source>
        <dbReference type="Proteomes" id="UP001518989"/>
    </source>
</evidence>
<reference evidence="2 3" key="1">
    <citation type="submission" date="2020-09" db="EMBL/GenBank/DDBJ databases">
        <title>Roseomonas.</title>
        <authorList>
            <person name="Zhu W."/>
        </authorList>
    </citation>
    <scope>NUCLEOTIDE SEQUENCE [LARGE SCALE GENOMIC DNA]</scope>
    <source>
        <strain evidence="2 3">573</strain>
    </source>
</reference>
<dbReference type="PRINTS" id="PR00081">
    <property type="entry name" value="GDHRDH"/>
</dbReference>
<dbReference type="InterPro" id="IPR036291">
    <property type="entry name" value="NAD(P)-bd_dom_sf"/>
</dbReference>
<evidence type="ECO:0000256" key="1">
    <source>
        <dbReference type="ARBA" id="ARBA00006484"/>
    </source>
</evidence>
<dbReference type="InterPro" id="IPR002347">
    <property type="entry name" value="SDR_fam"/>
</dbReference>
<gene>
    <name evidence="2" type="ORF">IAI61_05710</name>
</gene>
<dbReference type="InterPro" id="IPR020904">
    <property type="entry name" value="Sc_DH/Rdtase_CS"/>
</dbReference>
<dbReference type="PRINTS" id="PR00080">
    <property type="entry name" value="SDRFAMILY"/>
</dbReference>
<comment type="similarity">
    <text evidence="1">Belongs to the short-chain dehydrogenases/reductases (SDR) family.</text>
</comment>
<accession>A0ABS3KM16</accession>
<proteinExistence type="inferred from homology"/>
<dbReference type="EMBL" id="JACTNG010000002">
    <property type="protein sequence ID" value="MBO1078519.1"/>
    <property type="molecule type" value="Genomic_DNA"/>
</dbReference>
<dbReference type="PANTHER" id="PTHR42879">
    <property type="entry name" value="3-OXOACYL-(ACYL-CARRIER-PROTEIN) REDUCTASE"/>
    <property type="match status" value="1"/>
</dbReference>
<dbReference type="RefSeq" id="WP_207415938.1">
    <property type="nucleotide sequence ID" value="NZ_CP061178.1"/>
</dbReference>
<organism evidence="2 3">
    <name type="scientific">Roseomonas haemaphysalidis</name>
    <dbReference type="NCBI Taxonomy" id="2768162"/>
    <lineage>
        <taxon>Bacteria</taxon>
        <taxon>Pseudomonadati</taxon>
        <taxon>Pseudomonadota</taxon>
        <taxon>Alphaproteobacteria</taxon>
        <taxon>Acetobacterales</taxon>
        <taxon>Roseomonadaceae</taxon>
        <taxon>Roseomonas</taxon>
    </lineage>
</organism>
<dbReference type="Gene3D" id="3.40.50.720">
    <property type="entry name" value="NAD(P)-binding Rossmann-like Domain"/>
    <property type="match status" value="1"/>
</dbReference>